<dbReference type="Pfam" id="PF21049">
    <property type="entry name" value="CFA69_ARM_rpt"/>
    <property type="match status" value="2"/>
</dbReference>
<dbReference type="AlphaFoldDB" id="A0A8T2NNH7"/>
<dbReference type="PANTHER" id="PTHR14716">
    <property type="entry name" value="CILIA- AND FLAGELLA-ASSOCIATED PROTEIN 69"/>
    <property type="match status" value="1"/>
</dbReference>
<dbReference type="PANTHER" id="PTHR14716:SF0">
    <property type="entry name" value="CILIA- AND FLAGELLA-ASSOCIATED PROTEIN 69"/>
    <property type="match status" value="1"/>
</dbReference>
<reference evidence="2" key="1">
    <citation type="thesis" date="2021" institute="BYU ScholarsArchive" country="Provo, UT, USA">
        <title>Applications of and Algorithms for Genome Assembly and Genomic Analyses with an Emphasis on Marine Teleosts.</title>
        <authorList>
            <person name="Pickett B.D."/>
        </authorList>
    </citation>
    <scope>NUCLEOTIDE SEQUENCE</scope>
    <source>
        <strain evidence="2">HI-2016</strain>
    </source>
</reference>
<feature type="domain" description="Cilia- and flagella-associated protein 69 ARM repeats" evidence="1">
    <location>
        <begin position="537"/>
        <end position="625"/>
    </location>
</feature>
<keyword evidence="3" id="KW-1185">Reference proteome</keyword>
<dbReference type="GO" id="GO:1990834">
    <property type="term" value="P:response to odorant"/>
    <property type="evidence" value="ECO:0007669"/>
    <property type="project" value="TreeGrafter"/>
</dbReference>
<dbReference type="GO" id="GO:0042048">
    <property type="term" value="P:olfactory behavior"/>
    <property type="evidence" value="ECO:0007669"/>
    <property type="project" value="TreeGrafter"/>
</dbReference>
<protein>
    <recommendedName>
        <fullName evidence="1">Cilia- and flagella-associated protein 69 ARM repeats domain-containing protein</fullName>
    </recommendedName>
</protein>
<evidence type="ECO:0000259" key="1">
    <source>
        <dbReference type="Pfam" id="PF21049"/>
    </source>
</evidence>
<organism evidence="2 3">
    <name type="scientific">Albula glossodonta</name>
    <name type="common">roundjaw bonefish</name>
    <dbReference type="NCBI Taxonomy" id="121402"/>
    <lineage>
        <taxon>Eukaryota</taxon>
        <taxon>Metazoa</taxon>
        <taxon>Chordata</taxon>
        <taxon>Craniata</taxon>
        <taxon>Vertebrata</taxon>
        <taxon>Euteleostomi</taxon>
        <taxon>Actinopterygii</taxon>
        <taxon>Neopterygii</taxon>
        <taxon>Teleostei</taxon>
        <taxon>Albuliformes</taxon>
        <taxon>Albulidae</taxon>
        <taxon>Albula</taxon>
    </lineage>
</organism>
<evidence type="ECO:0000313" key="2">
    <source>
        <dbReference type="EMBL" id="KAG9339162.1"/>
    </source>
</evidence>
<dbReference type="InterPro" id="IPR011989">
    <property type="entry name" value="ARM-like"/>
</dbReference>
<proteinExistence type="predicted"/>
<dbReference type="InterPro" id="IPR016024">
    <property type="entry name" value="ARM-type_fold"/>
</dbReference>
<name>A0A8T2NNH7_9TELE</name>
<evidence type="ECO:0000313" key="3">
    <source>
        <dbReference type="Proteomes" id="UP000824540"/>
    </source>
</evidence>
<comment type="caution">
    <text evidence="2">The sequence shown here is derived from an EMBL/GenBank/DDBJ whole genome shotgun (WGS) entry which is preliminary data.</text>
</comment>
<dbReference type="GO" id="GO:0097730">
    <property type="term" value="C:non-motile cilium"/>
    <property type="evidence" value="ECO:0007669"/>
    <property type="project" value="TreeGrafter"/>
</dbReference>
<dbReference type="InterPro" id="IPR048732">
    <property type="entry name" value="CFA69"/>
</dbReference>
<feature type="domain" description="Cilia- and flagella-associated protein 69 ARM repeats" evidence="1">
    <location>
        <begin position="31"/>
        <end position="536"/>
    </location>
</feature>
<dbReference type="Proteomes" id="UP000824540">
    <property type="component" value="Unassembled WGS sequence"/>
</dbReference>
<dbReference type="OrthoDB" id="191673at2759"/>
<dbReference type="SUPFAM" id="SSF48371">
    <property type="entry name" value="ARM repeat"/>
    <property type="match status" value="1"/>
</dbReference>
<dbReference type="EMBL" id="JAFBMS010000057">
    <property type="protein sequence ID" value="KAG9339162.1"/>
    <property type="molecule type" value="Genomic_DNA"/>
</dbReference>
<accession>A0A8T2NNH7</accession>
<dbReference type="InterPro" id="IPR048733">
    <property type="entry name" value="CFA69_ARM_dom"/>
</dbReference>
<dbReference type="GO" id="GO:1902093">
    <property type="term" value="P:positive regulation of flagellated sperm motility"/>
    <property type="evidence" value="ECO:0007669"/>
    <property type="project" value="TreeGrafter"/>
</dbReference>
<dbReference type="Gene3D" id="1.25.10.10">
    <property type="entry name" value="Leucine-rich Repeat Variant"/>
    <property type="match status" value="1"/>
</dbReference>
<dbReference type="GO" id="GO:0097225">
    <property type="term" value="C:sperm midpiece"/>
    <property type="evidence" value="ECO:0007669"/>
    <property type="project" value="TreeGrafter"/>
</dbReference>
<sequence length="748" mass="84184">MNNRKPSISYIKLCLSCAMSSFFFTLTILKHLKEIVDIFKILNICVEKSEDNTEYTLIMCDILKICGLPLLKQKTTDEVNYAKIVKESLSQMGYLMRVPSAEVRQQICATIISFFSLNKYKANDEGFCPVSPGYRVQMVEQSGVAETLVLSMALLENQPQVKLLVVKTLQILSSSSVNCRKMLKAQGASKICCHMNEPDPSGQLVFCSSQILWNMLEKCNKGEVTSQLSNMDCIVSLKDALLSDIMNGFQRNGQQLRNDLLVIITLIAENPSAPLIESGLAMQLILFATFPEIKSHNPLVRNLKHSFDNEDFEMKILLLNLIIIMSKDLSSLQLFKKGQVLFALLLHLKPYEKAGVPYWSPVQQGKLQLHALSTMLFVAPLLPDDYLTCRGNTLLLLLLDFYTKQDAHSGQGHDGSGERDRNKAWMHSCVRMLRTMVSQGNEMINQDLCDQGAIGQFLETIMTWEIFTEEEDAITLEIMTDIEQILSVLCENDLHRKELFGSGGVDMLIRLLKIRSEKFYSGLGHNKLLLSTVDCVCMLLGTLLELCDNSKTLHHIHTWRSQRGLTAAGLLVHLWRQEKWQLGLKYDQDGTIIDAKRNTPSSQQEDHIQPLPADRPSAAMMDVMEVWNEIAQELKAEGVRSISVDEEALEAIALIAEDLVRTVATEHTDILEHQKQQDLHEEQLMYTEVHFCGRVMAVESTPSHLVGGPLANTELALEVVPIRGGALQACPTRAQDREHFHRNSVPAK</sequence>
<gene>
    <name evidence="2" type="ORF">JZ751_024020</name>
</gene>